<keyword evidence="1" id="KW-0812">Transmembrane</keyword>
<name>A0A0B6XF84_XENBV</name>
<dbReference type="KEGG" id="xbv:XBW1_4512"/>
<dbReference type="Proteomes" id="UP000032930">
    <property type="component" value="Chromosome"/>
</dbReference>
<dbReference type="EMBL" id="FO818637">
    <property type="protein sequence ID" value="CDM91861.1"/>
    <property type="molecule type" value="Genomic_DNA"/>
</dbReference>
<organism evidence="2 3">
    <name type="scientific">Xenorhabdus bovienii</name>
    <name type="common">Xenorhabdus nematophila subsp. bovienii</name>
    <dbReference type="NCBI Taxonomy" id="40576"/>
    <lineage>
        <taxon>Bacteria</taxon>
        <taxon>Pseudomonadati</taxon>
        <taxon>Pseudomonadota</taxon>
        <taxon>Gammaproteobacteria</taxon>
        <taxon>Enterobacterales</taxon>
        <taxon>Morganellaceae</taxon>
        <taxon>Xenorhabdus</taxon>
    </lineage>
</organism>
<proteinExistence type="predicted"/>
<dbReference type="AlphaFoldDB" id="A0A0B6XF84"/>
<protein>
    <submittedName>
        <fullName evidence="2">Uncharacterized protein</fullName>
    </submittedName>
</protein>
<keyword evidence="1" id="KW-0472">Membrane</keyword>
<evidence type="ECO:0000313" key="2">
    <source>
        <dbReference type="EMBL" id="CDM91861.1"/>
    </source>
</evidence>
<evidence type="ECO:0000313" key="3">
    <source>
        <dbReference type="Proteomes" id="UP000032930"/>
    </source>
</evidence>
<keyword evidence="1" id="KW-1133">Transmembrane helix</keyword>
<sequence>MFFRQYLYFRFTLIISCIICDILYFIFYIIAIGFMAIRFMDGSKNPPS</sequence>
<feature type="transmembrane region" description="Helical" evidence="1">
    <location>
        <begin position="7"/>
        <end position="37"/>
    </location>
</feature>
<gene>
    <name evidence="2" type="ORF">XBW1_4512</name>
</gene>
<reference evidence="2 3" key="1">
    <citation type="submission" date="2014-02" db="EMBL/GenBank/DDBJ databases">
        <authorList>
            <person name="Genoscope - CEA"/>
        </authorList>
    </citation>
    <scope>NUCLEOTIDE SEQUENCE [LARGE SCALE GENOMIC DNA]</scope>
    <source>
        <strain evidence="2 3">CS03</strain>
    </source>
</reference>
<evidence type="ECO:0000256" key="1">
    <source>
        <dbReference type="SAM" id="Phobius"/>
    </source>
</evidence>
<accession>A0A0B6XF84</accession>